<feature type="repeat" description="PPR" evidence="3">
    <location>
        <begin position="603"/>
        <end position="637"/>
    </location>
</feature>
<feature type="repeat" description="PPR" evidence="3">
    <location>
        <begin position="568"/>
        <end position="602"/>
    </location>
</feature>
<dbReference type="Gene3D" id="1.25.40.10">
    <property type="entry name" value="Tetratricopeptide repeat domain"/>
    <property type="match status" value="5"/>
</dbReference>
<dbReference type="PANTHER" id="PTHR47941">
    <property type="entry name" value="PENTATRICOPEPTIDE REPEAT-CONTAINING PROTEIN 3, MITOCHONDRIAL"/>
    <property type="match status" value="1"/>
</dbReference>
<organism evidence="4 5">
    <name type="scientific">Lithospermum erythrorhizon</name>
    <name type="common">Purple gromwell</name>
    <name type="synonym">Lithospermum officinale var. erythrorhizon</name>
    <dbReference type="NCBI Taxonomy" id="34254"/>
    <lineage>
        <taxon>Eukaryota</taxon>
        <taxon>Viridiplantae</taxon>
        <taxon>Streptophyta</taxon>
        <taxon>Embryophyta</taxon>
        <taxon>Tracheophyta</taxon>
        <taxon>Spermatophyta</taxon>
        <taxon>Magnoliopsida</taxon>
        <taxon>eudicotyledons</taxon>
        <taxon>Gunneridae</taxon>
        <taxon>Pentapetalae</taxon>
        <taxon>asterids</taxon>
        <taxon>lamiids</taxon>
        <taxon>Boraginales</taxon>
        <taxon>Boraginaceae</taxon>
        <taxon>Boraginoideae</taxon>
        <taxon>Lithospermeae</taxon>
        <taxon>Lithospermum</taxon>
    </lineage>
</organism>
<comment type="similarity">
    <text evidence="1">Belongs to the PPR family. P subfamily.</text>
</comment>
<reference evidence="4 5" key="1">
    <citation type="submission" date="2024-01" db="EMBL/GenBank/DDBJ databases">
        <title>The complete chloroplast genome sequence of Lithospermum erythrorhizon: insights into the phylogenetic relationship among Boraginaceae species and the maternal lineages of purple gromwells.</title>
        <authorList>
            <person name="Okada T."/>
            <person name="Watanabe K."/>
        </authorList>
    </citation>
    <scope>NUCLEOTIDE SEQUENCE [LARGE SCALE GENOMIC DNA]</scope>
</reference>
<dbReference type="InterPro" id="IPR002885">
    <property type="entry name" value="PPR_rpt"/>
</dbReference>
<feature type="repeat" description="PPR" evidence="3">
    <location>
        <begin position="396"/>
        <end position="430"/>
    </location>
</feature>
<keyword evidence="2" id="KW-0677">Repeat</keyword>
<dbReference type="PROSITE" id="PS51375">
    <property type="entry name" value="PPR"/>
    <property type="match status" value="8"/>
</dbReference>
<dbReference type="Proteomes" id="UP001454036">
    <property type="component" value="Unassembled WGS sequence"/>
</dbReference>
<feature type="repeat" description="PPR" evidence="3">
    <location>
        <begin position="361"/>
        <end position="395"/>
    </location>
</feature>
<evidence type="ECO:0000313" key="4">
    <source>
        <dbReference type="EMBL" id="GAA0169168.1"/>
    </source>
</evidence>
<dbReference type="InterPro" id="IPR011990">
    <property type="entry name" value="TPR-like_helical_dom_sf"/>
</dbReference>
<feature type="repeat" description="PPR" evidence="3">
    <location>
        <begin position="498"/>
        <end position="532"/>
    </location>
</feature>
<accession>A0AAV3R1M8</accession>
<feature type="repeat" description="PPR" evidence="3">
    <location>
        <begin position="463"/>
        <end position="497"/>
    </location>
</feature>
<evidence type="ECO:0000256" key="1">
    <source>
        <dbReference type="ARBA" id="ARBA00007626"/>
    </source>
</evidence>
<keyword evidence="5" id="KW-1185">Reference proteome</keyword>
<dbReference type="Pfam" id="PF01535">
    <property type="entry name" value="PPR"/>
    <property type="match status" value="3"/>
</dbReference>
<dbReference type="EMBL" id="BAABME010006737">
    <property type="protein sequence ID" value="GAA0169168.1"/>
    <property type="molecule type" value="Genomic_DNA"/>
</dbReference>
<dbReference type="NCBIfam" id="TIGR00756">
    <property type="entry name" value="PPR"/>
    <property type="match status" value="8"/>
</dbReference>
<evidence type="ECO:0000313" key="5">
    <source>
        <dbReference type="Proteomes" id="UP001454036"/>
    </source>
</evidence>
<gene>
    <name evidence="4" type="ORF">LIER_23711</name>
</gene>
<protein>
    <submittedName>
        <fullName evidence="4">Chaperone</fullName>
    </submittedName>
</protein>
<feature type="repeat" description="PPR" evidence="3">
    <location>
        <begin position="291"/>
        <end position="325"/>
    </location>
</feature>
<proteinExistence type="inferred from homology"/>
<feature type="repeat" description="PPR" evidence="3">
    <location>
        <begin position="326"/>
        <end position="360"/>
    </location>
</feature>
<comment type="caution">
    <text evidence="4">The sequence shown here is derived from an EMBL/GenBank/DDBJ whole genome shotgun (WGS) entry which is preliminary data.</text>
</comment>
<evidence type="ECO:0000256" key="3">
    <source>
        <dbReference type="PROSITE-ProRule" id="PRU00708"/>
    </source>
</evidence>
<dbReference type="AlphaFoldDB" id="A0AAV3R1M8"/>
<dbReference type="Pfam" id="PF13041">
    <property type="entry name" value="PPR_2"/>
    <property type="match status" value="4"/>
</dbReference>
<evidence type="ECO:0000256" key="2">
    <source>
        <dbReference type="ARBA" id="ARBA00022737"/>
    </source>
</evidence>
<sequence length="710" mass="80370">MLSIFLLIRYSSSSSSKLLTPSSSISNPINILQQTSQIHTFPNHKIAKASTFFTHNSSNIDSTDEDNSLTQKGINKLSPIVQLKIQSFLPTYNNLDEYQEKNGIFNFNIKQFLQCSRTDLTPQIVQKDLLNCPSDIIALMFFLWCAKQPHYFHDRPTFNYMVNVVSRLSNRFETVKGIIDELRHFGCVIKPQTLLLLLRIYWCGGMFIRCFEVYELIIDRGYTPNTFARNVVIDVLFKLELVEVALNVFKETEAPNFLSFSIVITNLCKLNALVSIKDVHTRMMRKGYYLNGETYLMILSCFGKAGRIREAFQLLGLMISLGFRICVRHWSILIDMFCKCGRLDVAYLLLRKMVESGYSPNVETYTPLIKGFLESNKSSKAFELLYIMESKGCYVDLVLCNVLIHSLSKMGRCNDALDVFYSLQERGLSPDAYTFCSMIDVVCSLRQYALLPVILDGFTVQPDLVVCNSLINYFCKAGHPVGAIEFYEDMIDRGYAPDKYSFTTLIGALCKAGRTDDAVNVYKGIVRSHCGLDARFHTVIVSGLIKSGKFNRAITLFREAVTHKFPLDIVSYTIVIDTLFKCGQTEEAYNLFSQMKEAGIAPGLEIYNLILSHFCKYKNVKMVKEIIQEMVVMGIKVDCTTICSMKNLLYKSKDPYSALNMIIELRDSGLLPLEECEKLNKIIHGIDLEDTVDADTSGSDGILDAAVTAC</sequence>
<name>A0AAV3R1M8_LITER</name>